<gene>
    <name evidence="2" type="ORF">CAL12_21710</name>
</gene>
<name>A0A1W6YRF7_9BORD</name>
<dbReference type="AlphaFoldDB" id="A0A1W6YRF7"/>
<accession>A0A1W6YRF7</accession>
<feature type="chain" id="PRO_5012709848" evidence="1">
    <location>
        <begin position="22"/>
        <end position="141"/>
    </location>
</feature>
<keyword evidence="3" id="KW-1185">Reference proteome</keyword>
<feature type="signal peptide" evidence="1">
    <location>
        <begin position="1"/>
        <end position="21"/>
    </location>
</feature>
<dbReference type="EMBL" id="CP021108">
    <property type="protein sequence ID" value="ARP83173.1"/>
    <property type="molecule type" value="Genomic_DNA"/>
</dbReference>
<sequence>MKLFQKILFLLAAWSLCGAAAARSPVVVDTFPPAKGAKTPQYTVDADARRLDGKQLGMALTAVARDKKRGPDTPVAVLVDPTLTLNDISALARVVHQAGMKSARYFQYQRDRGMITEFVPGNPDAAFPRARLDSEVMAAPK</sequence>
<dbReference type="RefSeq" id="WP_086066512.1">
    <property type="nucleotide sequence ID" value="NZ_CP021108.1"/>
</dbReference>
<protein>
    <submittedName>
        <fullName evidence="2">Uncharacterized protein</fullName>
    </submittedName>
</protein>
<evidence type="ECO:0000313" key="2">
    <source>
        <dbReference type="EMBL" id="ARP83173.1"/>
    </source>
</evidence>
<evidence type="ECO:0000256" key="1">
    <source>
        <dbReference type="SAM" id="SignalP"/>
    </source>
</evidence>
<proteinExistence type="predicted"/>
<dbReference type="Proteomes" id="UP000194151">
    <property type="component" value="Chromosome"/>
</dbReference>
<keyword evidence="1" id="KW-0732">Signal</keyword>
<reference evidence="2 3" key="1">
    <citation type="submission" date="2017-05" db="EMBL/GenBank/DDBJ databases">
        <title>Complete and WGS of Bordetella genogroups.</title>
        <authorList>
            <person name="Spilker T."/>
            <person name="LiPuma J."/>
        </authorList>
    </citation>
    <scope>NUCLEOTIDE SEQUENCE [LARGE SCALE GENOMIC DNA]</scope>
    <source>
        <strain evidence="2 3">AU19157</strain>
    </source>
</reference>
<organism evidence="2 3">
    <name type="scientific">Bordetella genomosp. 8</name>
    <dbReference type="NCBI Taxonomy" id="1416806"/>
    <lineage>
        <taxon>Bacteria</taxon>
        <taxon>Pseudomonadati</taxon>
        <taxon>Pseudomonadota</taxon>
        <taxon>Betaproteobacteria</taxon>
        <taxon>Burkholderiales</taxon>
        <taxon>Alcaligenaceae</taxon>
        <taxon>Bordetella</taxon>
    </lineage>
</organism>
<evidence type="ECO:0000313" key="3">
    <source>
        <dbReference type="Proteomes" id="UP000194151"/>
    </source>
</evidence>
<dbReference type="OrthoDB" id="8635554at2"/>
<dbReference type="KEGG" id="bgv:CAL12_21710"/>
<dbReference type="STRING" id="1416806.CAL12_21710"/>